<evidence type="ECO:0000313" key="2">
    <source>
        <dbReference type="EMBL" id="AKB76101.1"/>
    </source>
</evidence>
<proteinExistence type="predicted"/>
<dbReference type="KEGG" id="mls:MSLAZ_2840"/>
<keyword evidence="3" id="KW-1185">Reference proteome</keyword>
<dbReference type="HOGENOM" id="CLU_870484_0_0_2"/>
<dbReference type="PATRIC" id="fig|1434111.4.peg.3752"/>
<protein>
    <submittedName>
        <fullName evidence="2">Uncharacterized protein</fullName>
    </submittedName>
</protein>
<feature type="compositionally biased region" description="Low complexity" evidence="1">
    <location>
        <begin position="145"/>
        <end position="159"/>
    </location>
</feature>
<reference evidence="2 3" key="1">
    <citation type="submission" date="2014-07" db="EMBL/GenBank/DDBJ databases">
        <title>Methanogenic archaea and the global carbon cycle.</title>
        <authorList>
            <person name="Henriksen J.R."/>
            <person name="Luke J."/>
            <person name="Reinhart S."/>
            <person name="Benedict M.N."/>
            <person name="Youngblut N.D."/>
            <person name="Metcalf M.E."/>
            <person name="Whitaker R.J."/>
            <person name="Metcalf W.W."/>
        </authorList>
    </citation>
    <scope>NUCLEOTIDE SEQUENCE [LARGE SCALE GENOMIC DNA]</scope>
    <source>
        <strain evidence="2 3">Z-7289</strain>
    </source>
</reference>
<evidence type="ECO:0000313" key="3">
    <source>
        <dbReference type="Proteomes" id="UP000033072"/>
    </source>
</evidence>
<dbReference type="RefSeq" id="WP_048128124.1">
    <property type="nucleotide sequence ID" value="NZ_CP009515.1"/>
</dbReference>
<accession>A0A0E3S6G8</accession>
<name>A0A0E3S6G8_9EURY</name>
<dbReference type="OrthoDB" id="137143at2157"/>
<sequence length="339" mass="37985">MRTGQRDVHNTPLKRRLSITYEELETLKKSIKISVLNELQAEMDNSFDLDPFKDQILSEIRTELMGLPDSASLKASIIGELRAELSSGRDHDFTAVDRRLKELAGIQEGLVRELLDQKMLLKQLEKNVEKLSGALGGMQNTMPYSPSSPSSPSSLSSPTSSPPSPSVSLPILEDPLDLPPLSRKPKRKLDFRKEGPSAHELIDFREAPASLPGTNAKVQLKIREIEPRELDEPEVVETKCEYIIAESGGRKQLRGNLKQQNPVREAPERQLFPASPRASMRCQSPVKADPIRARPDDDYKCEYIIAGKAPKKRFIDESVDLRDNEDAEIITCNRKDPQA</sequence>
<dbReference type="EMBL" id="CP009515">
    <property type="protein sequence ID" value="AKB76101.1"/>
    <property type="molecule type" value="Genomic_DNA"/>
</dbReference>
<feature type="region of interest" description="Disordered" evidence="1">
    <location>
        <begin position="256"/>
        <end position="293"/>
    </location>
</feature>
<organism evidence="2 3">
    <name type="scientific">Methanosarcina lacustris Z-7289</name>
    <dbReference type="NCBI Taxonomy" id="1434111"/>
    <lineage>
        <taxon>Archaea</taxon>
        <taxon>Methanobacteriati</taxon>
        <taxon>Methanobacteriota</taxon>
        <taxon>Stenosarchaea group</taxon>
        <taxon>Methanomicrobia</taxon>
        <taxon>Methanosarcinales</taxon>
        <taxon>Methanosarcinaceae</taxon>
        <taxon>Methanosarcina</taxon>
    </lineage>
</organism>
<evidence type="ECO:0000256" key="1">
    <source>
        <dbReference type="SAM" id="MobiDB-lite"/>
    </source>
</evidence>
<dbReference type="AlphaFoldDB" id="A0A0E3S6G8"/>
<dbReference type="GeneID" id="24807700"/>
<feature type="region of interest" description="Disordered" evidence="1">
    <location>
        <begin position="135"/>
        <end position="194"/>
    </location>
</feature>
<dbReference type="Proteomes" id="UP000033072">
    <property type="component" value="Chromosome"/>
</dbReference>
<gene>
    <name evidence="2" type="ORF">MSLAZ_2840</name>
</gene>
<dbReference type="STRING" id="1434111.MSLAZ_2840"/>